<evidence type="ECO:0000313" key="10">
    <source>
        <dbReference type="Proteomes" id="UP000199376"/>
    </source>
</evidence>
<evidence type="ECO:0000259" key="8">
    <source>
        <dbReference type="Pfam" id="PF17966"/>
    </source>
</evidence>
<dbReference type="NCBIfam" id="TIGR03715">
    <property type="entry name" value="KxYKxGKxW"/>
    <property type="match status" value="1"/>
</dbReference>
<feature type="compositionally biased region" description="Low complexity" evidence="3">
    <location>
        <begin position="535"/>
        <end position="546"/>
    </location>
</feature>
<feature type="compositionally biased region" description="Low complexity" evidence="3">
    <location>
        <begin position="572"/>
        <end position="583"/>
    </location>
</feature>
<dbReference type="Pfam" id="PF17965">
    <property type="entry name" value="MucBP_2"/>
    <property type="match status" value="1"/>
</dbReference>
<dbReference type="Pfam" id="PF06458">
    <property type="entry name" value="MucBP"/>
    <property type="match status" value="1"/>
</dbReference>
<evidence type="ECO:0000259" key="7">
    <source>
        <dbReference type="Pfam" id="PF17965"/>
    </source>
</evidence>
<dbReference type="STRING" id="283737.SAMN05660453_0788"/>
<dbReference type="Proteomes" id="UP000199376">
    <property type="component" value="Unassembled WGS sequence"/>
</dbReference>
<keyword evidence="4" id="KW-0472">Membrane</keyword>
<keyword evidence="2" id="KW-0677">Repeat</keyword>
<dbReference type="EMBL" id="FOLI01000003">
    <property type="protein sequence ID" value="SFB99604.1"/>
    <property type="molecule type" value="Genomic_DNA"/>
</dbReference>
<sequence length="646" mass="69941">MYKAGKHWAFAGMMTLALLGSDIAAGVNYVSADNNEKTTQATDNQKANTVVGSSAHNFGTDQGTPNIDWSNWQQNGSFDFSQDSNIDKLTTTGAEETATFSGYHAGDTIGRSYIQAISIGVQDSNKQPILLTDLGIKSEADIKGATITFPNGNVESVTPGYYMDATTARTTDFSKACYIGYYIHQDQRTSIFEGNKGIDEGYNDQADLSKSPATYRLNVNWNAPEIDRLRQNVVWQNVSTIQATSFPNVVKEYYVDADTGEQIADMKTLGKNQRINDNVSLTPDDIQGYQLEKTIGYDNGIGDSVTSRVLSNNESLTLTPSYETSVIHWYKKSAEQNQHKVTVNYIDDDENGKLLQSVSSTGITGSVDMDVDMYMDSISQYINQGYALVSNNLPAMIHFSDHDLTFEIHFKHNHTNVDPKHPAKGGDHIPGGSANYPDDVNNIQHHSKRTIHYVDQSGKTVAPDKVQDVDWSRALSIDVVTGKVVEDNWTSTNPYYDAVISPSVANMTPDTALVNSEKTTENSNDEEITVVYSANNTPVNPNTPSNGGDNTPSDNGGNTPANNGGGSTPATNGGSDNNNNHSNTAGENQNNNGSSKAEKSLKMADTNKASLPMTEKQVQAVSASAMAFASAGLLATGVWLLKKSSK</sequence>
<dbReference type="InterPro" id="IPR041558">
    <property type="entry name" value="MucBP_2"/>
</dbReference>
<keyword evidence="4" id="KW-1133">Transmembrane helix</keyword>
<feature type="transmembrane region" description="Helical" evidence="4">
    <location>
        <begin position="620"/>
        <end position="641"/>
    </location>
</feature>
<feature type="region of interest" description="Disordered" evidence="3">
    <location>
        <begin position="534"/>
        <end position="601"/>
    </location>
</feature>
<evidence type="ECO:0000256" key="3">
    <source>
        <dbReference type="SAM" id="MobiDB-lite"/>
    </source>
</evidence>
<evidence type="ECO:0000256" key="2">
    <source>
        <dbReference type="ARBA" id="ARBA00022737"/>
    </source>
</evidence>
<feature type="compositionally biased region" description="Polar residues" evidence="3">
    <location>
        <begin position="584"/>
        <end position="595"/>
    </location>
</feature>
<accession>A0A1I1FJX6</accession>
<evidence type="ECO:0000256" key="5">
    <source>
        <dbReference type="SAM" id="SignalP"/>
    </source>
</evidence>
<organism evidence="9 10">
    <name type="scientific">Fructobacillus durionis</name>
    <dbReference type="NCBI Taxonomy" id="283737"/>
    <lineage>
        <taxon>Bacteria</taxon>
        <taxon>Bacillati</taxon>
        <taxon>Bacillota</taxon>
        <taxon>Bacilli</taxon>
        <taxon>Lactobacillales</taxon>
        <taxon>Lactobacillaceae</taxon>
        <taxon>Fructobacillus</taxon>
    </lineage>
</organism>
<dbReference type="AlphaFoldDB" id="A0A1I1FJX6"/>
<evidence type="ECO:0000256" key="1">
    <source>
        <dbReference type="ARBA" id="ARBA00022729"/>
    </source>
</evidence>
<evidence type="ECO:0000256" key="4">
    <source>
        <dbReference type="SAM" id="Phobius"/>
    </source>
</evidence>
<keyword evidence="10" id="KW-1185">Reference proteome</keyword>
<dbReference type="InterPro" id="IPR009459">
    <property type="entry name" value="MucBP_dom"/>
</dbReference>
<feature type="signal peptide" evidence="5">
    <location>
        <begin position="1"/>
        <end position="24"/>
    </location>
</feature>
<feature type="chain" id="PRO_5038654527" evidence="5">
    <location>
        <begin position="25"/>
        <end position="646"/>
    </location>
</feature>
<dbReference type="Gene3D" id="3.10.20.470">
    <property type="match status" value="1"/>
</dbReference>
<gene>
    <name evidence="9" type="ORF">SAMN05660453_0788</name>
</gene>
<dbReference type="InterPro" id="IPR041495">
    <property type="entry name" value="Mub_B2"/>
</dbReference>
<dbReference type="Gene3D" id="3.10.20.320">
    <property type="entry name" value="Putative peptidoglycan bound protein (lpxtg motif)"/>
    <property type="match status" value="1"/>
</dbReference>
<evidence type="ECO:0000259" key="6">
    <source>
        <dbReference type="Pfam" id="PF06458"/>
    </source>
</evidence>
<protein>
    <submittedName>
        <fullName evidence="9">KxYKxGKxW signal peptide containing protein</fullName>
    </submittedName>
</protein>
<proteinExistence type="predicted"/>
<dbReference type="Pfam" id="PF19258">
    <property type="entry name" value="KxYKxGKxW_sig"/>
    <property type="match status" value="1"/>
</dbReference>
<keyword evidence="4" id="KW-0812">Transmembrane</keyword>
<name>A0A1I1FJX6_9LACO</name>
<evidence type="ECO:0000313" key="9">
    <source>
        <dbReference type="EMBL" id="SFB99604.1"/>
    </source>
</evidence>
<keyword evidence="1 5" id="KW-0732">Signal</keyword>
<feature type="domain" description="Mucin binding" evidence="7">
    <location>
        <begin position="340"/>
        <end position="412"/>
    </location>
</feature>
<reference evidence="9 10" key="1">
    <citation type="submission" date="2016-10" db="EMBL/GenBank/DDBJ databases">
        <authorList>
            <person name="de Groot N.N."/>
        </authorList>
    </citation>
    <scope>NUCLEOTIDE SEQUENCE [LARGE SCALE GENOMIC DNA]</scope>
    <source>
        <strain evidence="9 10">DSM 19113</strain>
    </source>
</reference>
<dbReference type="Gene3D" id="2.60.40.4300">
    <property type="match status" value="1"/>
</dbReference>
<dbReference type="Pfam" id="PF17966">
    <property type="entry name" value="Muc_B2"/>
    <property type="match status" value="1"/>
</dbReference>
<dbReference type="InterPro" id="IPR022263">
    <property type="entry name" value="KxYKxGKxW"/>
</dbReference>
<feature type="domain" description="Mub B2-like" evidence="8">
    <location>
        <begin position="441"/>
        <end position="535"/>
    </location>
</feature>
<feature type="domain" description="MucBP" evidence="6">
    <location>
        <begin position="253"/>
        <end position="300"/>
    </location>
</feature>